<dbReference type="PROSITE" id="PS00428">
    <property type="entry name" value="FTSW_RODA_SPOVE"/>
    <property type="match status" value="1"/>
</dbReference>
<dbReference type="GO" id="GO:0051301">
    <property type="term" value="P:cell division"/>
    <property type="evidence" value="ECO:0007669"/>
    <property type="project" value="InterPro"/>
</dbReference>
<evidence type="ECO:0000256" key="5">
    <source>
        <dbReference type="ARBA" id="ARBA00023136"/>
    </source>
</evidence>
<dbReference type="PANTHER" id="PTHR30474:SF1">
    <property type="entry name" value="PEPTIDOGLYCAN GLYCOSYLTRANSFERASE MRDB"/>
    <property type="match status" value="1"/>
</dbReference>
<evidence type="ECO:0000256" key="3">
    <source>
        <dbReference type="ARBA" id="ARBA00022960"/>
    </source>
</evidence>
<accession>A0A2N6SL76</accession>
<dbReference type="Pfam" id="PF01098">
    <property type="entry name" value="FTSW_RODA_SPOVE"/>
    <property type="match status" value="1"/>
</dbReference>
<name>A0A2N6SL76_9LACT</name>
<feature type="transmembrane region" description="Helical" evidence="6">
    <location>
        <begin position="294"/>
        <end position="312"/>
    </location>
</feature>
<keyword evidence="4 6" id="KW-1133">Transmembrane helix</keyword>
<dbReference type="InterPro" id="IPR018365">
    <property type="entry name" value="Cell_cycle_FtsW-rel_CS"/>
</dbReference>
<keyword evidence="8" id="KW-1185">Reference proteome</keyword>
<evidence type="ECO:0000256" key="1">
    <source>
        <dbReference type="ARBA" id="ARBA00004141"/>
    </source>
</evidence>
<sequence>MNIIKNYRNNAQDSGLNYGIILSVLLLAIIGILSMYATTVMIEGQNLVPTLFHAIWYGVGAILIIILIQIDSNQYYKMAYMFYGAGIILLILVLFFYDRELATYAGAHSWFRIGSLTFQPSEVFKPAYIILMARIITEHNHQYLHHRTLKSDWILLGKIALVTLPPVILIQLQNDLGTNLVVLIITAAMIFMSGISWRIILPVVITAVVVGGGILYLAVDYPEILGRFVHDYQIARIHTWLDPFSDTQNDAYQLVQSIKAIGSGGMFGKGFGVSEVVVPVRESDFIFTTIAENFGFIGAGILLLIYFVLIYQMIQTCFETQNEFYTYITTGVVAMILFHIVENVGMNIGLLPITGIPLPFISQGGSALLGNMIGVGLVLSMSYHHRDYQFGQPQHF</sequence>
<keyword evidence="5 6" id="KW-0472">Membrane</keyword>
<feature type="transmembrane region" description="Helical" evidence="6">
    <location>
        <begin position="199"/>
        <end position="219"/>
    </location>
</feature>
<feature type="transmembrane region" description="Helical" evidence="6">
    <location>
        <begin position="48"/>
        <end position="68"/>
    </location>
</feature>
<dbReference type="GO" id="GO:0008360">
    <property type="term" value="P:regulation of cell shape"/>
    <property type="evidence" value="ECO:0007669"/>
    <property type="project" value="UniProtKB-KW"/>
</dbReference>
<dbReference type="GO" id="GO:0015648">
    <property type="term" value="F:lipid-linked peptidoglycan transporter activity"/>
    <property type="evidence" value="ECO:0007669"/>
    <property type="project" value="TreeGrafter"/>
</dbReference>
<dbReference type="GO" id="GO:0032153">
    <property type="term" value="C:cell division site"/>
    <property type="evidence" value="ECO:0007669"/>
    <property type="project" value="TreeGrafter"/>
</dbReference>
<keyword evidence="3" id="KW-0133">Cell shape</keyword>
<gene>
    <name evidence="7" type="ORF">CJ205_07740</name>
</gene>
<dbReference type="Proteomes" id="UP000235682">
    <property type="component" value="Unassembled WGS sequence"/>
</dbReference>
<reference evidence="7 8" key="1">
    <citation type="submission" date="2017-09" db="EMBL/GenBank/DDBJ databases">
        <title>Bacterial strain isolated from the female urinary microbiota.</title>
        <authorList>
            <person name="Thomas-White K."/>
            <person name="Kumar N."/>
            <person name="Forster S."/>
            <person name="Putonti C."/>
            <person name="Lawley T."/>
            <person name="Wolfe A.J."/>
        </authorList>
    </citation>
    <scope>NUCLEOTIDE SEQUENCE [LARGE SCALE GENOMIC DNA]</scope>
    <source>
        <strain evidence="7 8">UMB0852</strain>
    </source>
</reference>
<proteinExistence type="predicted"/>
<dbReference type="PANTHER" id="PTHR30474">
    <property type="entry name" value="CELL CYCLE PROTEIN"/>
    <property type="match status" value="1"/>
</dbReference>
<evidence type="ECO:0000256" key="4">
    <source>
        <dbReference type="ARBA" id="ARBA00022989"/>
    </source>
</evidence>
<feature type="transmembrane region" description="Helical" evidence="6">
    <location>
        <begin position="324"/>
        <end position="341"/>
    </location>
</feature>
<feature type="transmembrane region" description="Helical" evidence="6">
    <location>
        <begin position="152"/>
        <end position="170"/>
    </location>
</feature>
<feature type="transmembrane region" description="Helical" evidence="6">
    <location>
        <begin position="80"/>
        <end position="97"/>
    </location>
</feature>
<protein>
    <submittedName>
        <fullName evidence="7">Rod shape-determining protein RodA</fullName>
    </submittedName>
</protein>
<dbReference type="GO" id="GO:0005886">
    <property type="term" value="C:plasma membrane"/>
    <property type="evidence" value="ECO:0007669"/>
    <property type="project" value="TreeGrafter"/>
</dbReference>
<feature type="transmembrane region" description="Helical" evidence="6">
    <location>
        <begin position="176"/>
        <end position="192"/>
    </location>
</feature>
<dbReference type="STRING" id="84521.SAMN04487994_100424"/>
<evidence type="ECO:0000313" key="7">
    <source>
        <dbReference type="EMBL" id="PMC57796.1"/>
    </source>
</evidence>
<comment type="subcellular location">
    <subcellularLocation>
        <location evidence="1">Membrane</location>
        <topology evidence="1">Multi-pass membrane protein</topology>
    </subcellularLocation>
</comment>
<feature type="transmembrane region" description="Helical" evidence="6">
    <location>
        <begin position="361"/>
        <end position="379"/>
    </location>
</feature>
<feature type="transmembrane region" description="Helical" evidence="6">
    <location>
        <begin position="20"/>
        <end position="42"/>
    </location>
</feature>
<dbReference type="InterPro" id="IPR001182">
    <property type="entry name" value="FtsW/RodA"/>
</dbReference>
<keyword evidence="2 6" id="KW-0812">Transmembrane</keyword>
<dbReference type="EMBL" id="PNHE01000045">
    <property type="protein sequence ID" value="PMC57796.1"/>
    <property type="molecule type" value="Genomic_DNA"/>
</dbReference>
<evidence type="ECO:0000256" key="2">
    <source>
        <dbReference type="ARBA" id="ARBA00022692"/>
    </source>
</evidence>
<evidence type="ECO:0000256" key="6">
    <source>
        <dbReference type="SAM" id="Phobius"/>
    </source>
</evidence>
<comment type="caution">
    <text evidence="7">The sequence shown here is derived from an EMBL/GenBank/DDBJ whole genome shotgun (WGS) entry which is preliminary data.</text>
</comment>
<organism evidence="7 8">
    <name type="scientific">Dolosicoccus paucivorans</name>
    <dbReference type="NCBI Taxonomy" id="84521"/>
    <lineage>
        <taxon>Bacteria</taxon>
        <taxon>Bacillati</taxon>
        <taxon>Bacillota</taxon>
        <taxon>Bacilli</taxon>
        <taxon>Lactobacillales</taxon>
        <taxon>Aerococcaceae</taxon>
        <taxon>Dolosicoccus</taxon>
    </lineage>
</organism>
<dbReference type="RefSeq" id="WP_102233392.1">
    <property type="nucleotide sequence ID" value="NZ_PNHE01000045.1"/>
</dbReference>
<evidence type="ECO:0000313" key="8">
    <source>
        <dbReference type="Proteomes" id="UP000235682"/>
    </source>
</evidence>
<dbReference type="AlphaFoldDB" id="A0A2N6SL76"/>